<gene>
    <name evidence="1" type="ORF">BGK67_34495</name>
</gene>
<evidence type="ECO:0000313" key="1">
    <source>
        <dbReference type="EMBL" id="OEJ21008.1"/>
    </source>
</evidence>
<sequence>MNPTQQTVLDPALATDISDRAFRLYTVLVLRTSGEWTAIPSLAAALGLTPHQVRFPLSELRASAMVETNRVYETGEHDRKTWHTYVRLPEDTTSVFDTDHASEAVA</sequence>
<proteinExistence type="predicted"/>
<protein>
    <recommendedName>
        <fullName evidence="3">MarR family transcriptional regulator</fullName>
    </recommendedName>
</protein>
<name>A0A1E5NXM1_9ACTN</name>
<dbReference type="OrthoDB" id="4227453at2"/>
<dbReference type="AlphaFoldDB" id="A0A1E5NXM1"/>
<keyword evidence="2" id="KW-1185">Reference proteome</keyword>
<evidence type="ECO:0008006" key="3">
    <source>
        <dbReference type="Google" id="ProtNLM"/>
    </source>
</evidence>
<accession>A0A1E5NXM1</accession>
<geneLocation type="plasmid" evidence="2">
    <name>pacmp1</name>
</geneLocation>
<comment type="caution">
    <text evidence="1">The sequence shown here is derived from an EMBL/GenBank/DDBJ whole genome shotgun (WGS) entry which is preliminary data.</text>
</comment>
<dbReference type="EMBL" id="MEHK01000005">
    <property type="protein sequence ID" value="OEJ21008.1"/>
    <property type="molecule type" value="Genomic_DNA"/>
</dbReference>
<reference evidence="1 2" key="1">
    <citation type="submission" date="2016-08" db="EMBL/GenBank/DDBJ databases">
        <title>The complete genome of Streptomyces subrutilus 10-1-1.</title>
        <authorList>
            <person name="Chen X."/>
        </authorList>
    </citation>
    <scope>NUCLEOTIDE SEQUENCE [LARGE SCALE GENOMIC DNA]</scope>
    <source>
        <strain evidence="1 2">10-1-1</strain>
        <plasmid evidence="2">pacmp1</plasmid>
    </source>
</reference>
<evidence type="ECO:0000313" key="2">
    <source>
        <dbReference type="Proteomes" id="UP000095705"/>
    </source>
</evidence>
<keyword evidence="1" id="KW-0614">Plasmid</keyword>
<dbReference type="RefSeq" id="WP_069917896.1">
    <property type="nucleotide sequence ID" value="NZ_CM007203.1"/>
</dbReference>
<organism evidence="1 2">
    <name type="scientific">Streptomyces subrutilus</name>
    <dbReference type="NCBI Taxonomy" id="36818"/>
    <lineage>
        <taxon>Bacteria</taxon>
        <taxon>Bacillati</taxon>
        <taxon>Actinomycetota</taxon>
        <taxon>Actinomycetes</taxon>
        <taxon>Kitasatosporales</taxon>
        <taxon>Streptomycetaceae</taxon>
        <taxon>Streptomyces</taxon>
    </lineage>
</organism>
<dbReference type="Proteomes" id="UP000095705">
    <property type="component" value="Plasmid pACMP1"/>
</dbReference>